<organism evidence="1">
    <name type="scientific">Anguilla anguilla</name>
    <name type="common">European freshwater eel</name>
    <name type="synonym">Muraena anguilla</name>
    <dbReference type="NCBI Taxonomy" id="7936"/>
    <lineage>
        <taxon>Eukaryota</taxon>
        <taxon>Metazoa</taxon>
        <taxon>Chordata</taxon>
        <taxon>Craniata</taxon>
        <taxon>Vertebrata</taxon>
        <taxon>Euteleostomi</taxon>
        <taxon>Actinopterygii</taxon>
        <taxon>Neopterygii</taxon>
        <taxon>Teleostei</taxon>
        <taxon>Anguilliformes</taxon>
        <taxon>Anguillidae</taxon>
        <taxon>Anguilla</taxon>
    </lineage>
</organism>
<reference evidence="1" key="2">
    <citation type="journal article" date="2015" name="Fish Shellfish Immunol.">
        <title>Early steps in the European eel (Anguilla anguilla)-Vibrio vulnificus interaction in the gills: Role of the RtxA13 toxin.</title>
        <authorList>
            <person name="Callol A."/>
            <person name="Pajuelo D."/>
            <person name="Ebbesson L."/>
            <person name="Teles M."/>
            <person name="MacKenzie S."/>
            <person name="Amaro C."/>
        </authorList>
    </citation>
    <scope>NUCLEOTIDE SEQUENCE</scope>
</reference>
<accession>A0A0E9TA72</accession>
<reference evidence="1" key="1">
    <citation type="submission" date="2014-11" db="EMBL/GenBank/DDBJ databases">
        <authorList>
            <person name="Amaro Gonzalez C."/>
        </authorList>
    </citation>
    <scope>NUCLEOTIDE SEQUENCE</scope>
</reference>
<dbReference type="EMBL" id="GBXM01057968">
    <property type="protein sequence ID" value="JAH50609.1"/>
    <property type="molecule type" value="Transcribed_RNA"/>
</dbReference>
<sequence>MKNTEGHFHLSPPLVLHAVTESLVEILTTAAESPEVLIKSVH</sequence>
<evidence type="ECO:0000313" key="1">
    <source>
        <dbReference type="EMBL" id="JAH50609.1"/>
    </source>
</evidence>
<protein>
    <submittedName>
        <fullName evidence="1">Uncharacterized protein</fullName>
    </submittedName>
</protein>
<name>A0A0E9TA72_ANGAN</name>
<dbReference type="AlphaFoldDB" id="A0A0E9TA72"/>
<proteinExistence type="predicted"/>